<dbReference type="InterPro" id="IPR027839">
    <property type="entry name" value="DUF4432"/>
</dbReference>
<dbReference type="KEGG" id="tes:BW730_12560"/>
<dbReference type="GO" id="GO:0030246">
    <property type="term" value="F:carbohydrate binding"/>
    <property type="evidence" value="ECO:0007669"/>
    <property type="project" value="InterPro"/>
</dbReference>
<dbReference type="AlphaFoldDB" id="A0A1Q2CQ14"/>
<gene>
    <name evidence="1" type="ORF">BW730_12560</name>
</gene>
<reference evidence="2" key="1">
    <citation type="submission" date="2017-02" db="EMBL/GenBank/DDBJ databases">
        <title>Tessaracoccus aquaemaris sp. nov., isolated from the intestine of a Korean rockfish, Sebastes schlegelii, in a marine aquaculture pond.</title>
        <authorList>
            <person name="Tak E.J."/>
            <person name="Bae J.-W."/>
        </authorList>
    </citation>
    <scope>NUCLEOTIDE SEQUENCE [LARGE SCALE GENOMIC DNA]</scope>
    <source>
        <strain evidence="2">NSG39</strain>
    </source>
</reference>
<evidence type="ECO:0000313" key="2">
    <source>
        <dbReference type="Proteomes" id="UP000188145"/>
    </source>
</evidence>
<dbReference type="STRING" id="1332264.BW730_12560"/>
<dbReference type="Pfam" id="PF14486">
    <property type="entry name" value="DUF4432"/>
    <property type="match status" value="1"/>
</dbReference>
<protein>
    <submittedName>
        <fullName evidence="1">Uncharacterized protein</fullName>
    </submittedName>
</protein>
<dbReference type="Gene3D" id="2.70.98.10">
    <property type="match status" value="1"/>
</dbReference>
<dbReference type="InterPro" id="IPR014718">
    <property type="entry name" value="GH-type_carb-bd"/>
</dbReference>
<dbReference type="Proteomes" id="UP000188145">
    <property type="component" value="Chromosome"/>
</dbReference>
<organism evidence="1 2">
    <name type="scientific">Tessaracoccus aquimaris</name>
    <dbReference type="NCBI Taxonomy" id="1332264"/>
    <lineage>
        <taxon>Bacteria</taxon>
        <taxon>Bacillati</taxon>
        <taxon>Actinomycetota</taxon>
        <taxon>Actinomycetes</taxon>
        <taxon>Propionibacteriales</taxon>
        <taxon>Propionibacteriaceae</taxon>
        <taxon>Tessaracoccus</taxon>
    </lineage>
</organism>
<name>A0A1Q2CQ14_9ACTN</name>
<accession>A0A1Q2CQ14</accession>
<proteinExistence type="predicted"/>
<sequence>MDITNQRRTPMSYSYLCHVNWAPVDGAELVQPVRPALPDFKVDPHPGQTPETAAYTARISADPTLSNRIDLAQSLVPEYCAVLTPTPDESGWAEFLMVRPDGKAASVRYDTTRLPHAIRWISNTGDEEAAGFCLPSTAHHHGRAAAEADGMLVELAPGAKHHLVVIADVLDASTASSRRAG</sequence>
<dbReference type="EMBL" id="CP019606">
    <property type="protein sequence ID" value="AQP48211.1"/>
    <property type="molecule type" value="Genomic_DNA"/>
</dbReference>
<keyword evidence="2" id="KW-1185">Reference proteome</keyword>
<evidence type="ECO:0000313" key="1">
    <source>
        <dbReference type="EMBL" id="AQP48211.1"/>
    </source>
</evidence>